<comment type="caution">
    <text evidence="7">The sequence shown here is derived from an EMBL/GenBank/DDBJ whole genome shotgun (WGS) entry which is preliminary data.</text>
</comment>
<reference evidence="7 8" key="1">
    <citation type="journal article" date="2022" name="Nat. Plants">
        <title>Genomes of leafy and leafless Platanthera orchids illuminate the evolution of mycoheterotrophy.</title>
        <authorList>
            <person name="Li M.H."/>
            <person name="Liu K.W."/>
            <person name="Li Z."/>
            <person name="Lu H.C."/>
            <person name="Ye Q.L."/>
            <person name="Zhang D."/>
            <person name="Wang J.Y."/>
            <person name="Li Y.F."/>
            <person name="Zhong Z.M."/>
            <person name="Liu X."/>
            <person name="Yu X."/>
            <person name="Liu D.K."/>
            <person name="Tu X.D."/>
            <person name="Liu B."/>
            <person name="Hao Y."/>
            <person name="Liao X.Y."/>
            <person name="Jiang Y.T."/>
            <person name="Sun W.H."/>
            <person name="Chen J."/>
            <person name="Chen Y.Q."/>
            <person name="Ai Y."/>
            <person name="Zhai J.W."/>
            <person name="Wu S.S."/>
            <person name="Zhou Z."/>
            <person name="Hsiao Y.Y."/>
            <person name="Wu W.L."/>
            <person name="Chen Y.Y."/>
            <person name="Lin Y.F."/>
            <person name="Hsu J.L."/>
            <person name="Li C.Y."/>
            <person name="Wang Z.W."/>
            <person name="Zhao X."/>
            <person name="Zhong W.Y."/>
            <person name="Ma X.K."/>
            <person name="Ma L."/>
            <person name="Huang J."/>
            <person name="Chen G.Z."/>
            <person name="Huang M.Z."/>
            <person name="Huang L."/>
            <person name="Peng D.H."/>
            <person name="Luo Y.B."/>
            <person name="Zou S.Q."/>
            <person name="Chen S.P."/>
            <person name="Lan S."/>
            <person name="Tsai W.C."/>
            <person name="Van de Peer Y."/>
            <person name="Liu Z.J."/>
        </authorList>
    </citation>
    <scope>NUCLEOTIDE SEQUENCE [LARGE SCALE GENOMIC DNA]</scope>
    <source>
        <strain evidence="7">Lor287</strain>
    </source>
</reference>
<organism evidence="7 8">
    <name type="scientific">Platanthera zijinensis</name>
    <dbReference type="NCBI Taxonomy" id="2320716"/>
    <lineage>
        <taxon>Eukaryota</taxon>
        <taxon>Viridiplantae</taxon>
        <taxon>Streptophyta</taxon>
        <taxon>Embryophyta</taxon>
        <taxon>Tracheophyta</taxon>
        <taxon>Spermatophyta</taxon>
        <taxon>Magnoliopsida</taxon>
        <taxon>Liliopsida</taxon>
        <taxon>Asparagales</taxon>
        <taxon>Orchidaceae</taxon>
        <taxon>Orchidoideae</taxon>
        <taxon>Orchideae</taxon>
        <taxon>Orchidinae</taxon>
        <taxon>Platanthera</taxon>
    </lineage>
</organism>
<dbReference type="PANTHER" id="PTHR31301:SF83">
    <property type="entry name" value="PROTEIN ASYMMETRIC LEAVES 2"/>
    <property type="match status" value="1"/>
</dbReference>
<dbReference type="InterPro" id="IPR004883">
    <property type="entry name" value="LOB"/>
</dbReference>
<dbReference type="Pfam" id="PF03195">
    <property type="entry name" value="LOB"/>
    <property type="match status" value="1"/>
</dbReference>
<dbReference type="AlphaFoldDB" id="A0AAP0BQ19"/>
<evidence type="ECO:0000313" key="8">
    <source>
        <dbReference type="Proteomes" id="UP001418222"/>
    </source>
</evidence>
<name>A0AAP0BQ19_9ASPA</name>
<dbReference type="PANTHER" id="PTHR31301">
    <property type="entry name" value="LOB DOMAIN-CONTAINING PROTEIN 4-RELATED"/>
    <property type="match status" value="1"/>
</dbReference>
<keyword evidence="5" id="KW-0175">Coiled coil</keyword>
<dbReference type="Proteomes" id="UP001418222">
    <property type="component" value="Unassembled WGS sequence"/>
</dbReference>
<evidence type="ECO:0000256" key="3">
    <source>
        <dbReference type="ARBA" id="ARBA00022473"/>
    </source>
</evidence>
<keyword evidence="8" id="KW-1185">Reference proteome</keyword>
<evidence type="ECO:0000256" key="5">
    <source>
        <dbReference type="SAM" id="Coils"/>
    </source>
</evidence>
<dbReference type="GO" id="GO:0005634">
    <property type="term" value="C:nucleus"/>
    <property type="evidence" value="ECO:0007669"/>
    <property type="project" value="UniProtKB-SubCell"/>
</dbReference>
<comment type="subcellular location">
    <subcellularLocation>
        <location evidence="1">Nucleus</location>
    </subcellularLocation>
</comment>
<gene>
    <name evidence="7" type="primary">LBD6</name>
    <name evidence="7" type="ORF">KSP39_PZI006618</name>
</gene>
<protein>
    <submittedName>
        <fullName evidence="7">LOB domain-containing protein 6</fullName>
    </submittedName>
</protein>
<dbReference type="PROSITE" id="PS50891">
    <property type="entry name" value="LOB"/>
    <property type="match status" value="1"/>
</dbReference>
<comment type="similarity">
    <text evidence="2">Belongs to the LOB domain-containing protein family.</text>
</comment>
<accession>A0AAP0BQ19</accession>
<evidence type="ECO:0000256" key="2">
    <source>
        <dbReference type="ARBA" id="ARBA00005474"/>
    </source>
</evidence>
<keyword evidence="3" id="KW-0217">Developmental protein</keyword>
<evidence type="ECO:0000259" key="6">
    <source>
        <dbReference type="PROSITE" id="PS50891"/>
    </source>
</evidence>
<evidence type="ECO:0000256" key="4">
    <source>
        <dbReference type="ARBA" id="ARBA00023242"/>
    </source>
</evidence>
<evidence type="ECO:0000256" key="1">
    <source>
        <dbReference type="ARBA" id="ARBA00004123"/>
    </source>
</evidence>
<feature type="domain" description="LOB" evidence="6">
    <location>
        <begin position="16"/>
        <end position="117"/>
    </location>
</feature>
<sequence length="176" mass="19313">MTSASPLRPAPFGSNSPCAACKFLRRKCQPDCIFAPYFKSDQPGKFVSVHRIFGASNVGKILNEIKPEFREDAVRSIVYEAEWRIRDPIYGCVGVITALHQKLRRLQLDLTLARAELSCYQNAVTVEVPQPNFPVNHSGFFGSGAYDAAEIAGVRLLDNGGGEFIGGGVTGHHRNF</sequence>
<dbReference type="EMBL" id="JBBWWQ010000005">
    <property type="protein sequence ID" value="KAK8946884.1"/>
    <property type="molecule type" value="Genomic_DNA"/>
</dbReference>
<proteinExistence type="inferred from homology"/>
<feature type="coiled-coil region" evidence="5">
    <location>
        <begin position="96"/>
        <end position="123"/>
    </location>
</feature>
<evidence type="ECO:0000313" key="7">
    <source>
        <dbReference type="EMBL" id="KAK8946884.1"/>
    </source>
</evidence>
<keyword evidence="4" id="KW-0539">Nucleus</keyword>